<dbReference type="GO" id="GO:0005634">
    <property type="term" value="C:nucleus"/>
    <property type="evidence" value="ECO:0007669"/>
    <property type="project" value="InterPro"/>
</dbReference>
<reference evidence="2" key="2">
    <citation type="submission" date="2015-02" db="UniProtKB">
        <authorList>
            <consortium name="EnsemblMetazoa"/>
        </authorList>
    </citation>
    <scope>IDENTIFICATION</scope>
</reference>
<feature type="compositionally biased region" description="Basic and acidic residues" evidence="1">
    <location>
        <begin position="40"/>
        <end position="50"/>
    </location>
</feature>
<dbReference type="EnsemblMetazoa" id="SMAR014207-RA">
    <property type="protein sequence ID" value="SMAR014207-PA"/>
    <property type="gene ID" value="SMAR014207"/>
</dbReference>
<dbReference type="PANTHER" id="PTHR13413:SF0">
    <property type="entry name" value="YLP MOTIF-CONTAINING PROTEIN 1"/>
    <property type="match status" value="1"/>
</dbReference>
<dbReference type="OMA" id="QRWCISS"/>
<dbReference type="eggNOG" id="KOG2400">
    <property type="taxonomic scope" value="Eukaryota"/>
</dbReference>
<dbReference type="PANTHER" id="PTHR13413">
    <property type="entry name" value="YLP MOTIF CONTAINING PROTEIN NUCLEAR PROTEIN ZAP"/>
    <property type="match status" value="1"/>
</dbReference>
<evidence type="ECO:0000313" key="2">
    <source>
        <dbReference type="EnsemblMetazoa" id="SMAR014207-PA"/>
    </source>
</evidence>
<dbReference type="STRING" id="126957.T1JK27"/>
<dbReference type="EMBL" id="JH431071">
    <property type="status" value="NOT_ANNOTATED_CDS"/>
    <property type="molecule type" value="Genomic_DNA"/>
</dbReference>
<accession>T1JK27</accession>
<name>T1JK27_STRMM</name>
<keyword evidence="3" id="KW-1185">Reference proteome</keyword>
<dbReference type="Proteomes" id="UP000014500">
    <property type="component" value="Unassembled WGS sequence"/>
</dbReference>
<dbReference type="HOGENOM" id="CLU_157476_0_0_1"/>
<proteinExistence type="predicted"/>
<feature type="compositionally biased region" description="Basic and acidic residues" evidence="1">
    <location>
        <begin position="16"/>
        <end position="27"/>
    </location>
</feature>
<organism evidence="2 3">
    <name type="scientific">Strigamia maritima</name>
    <name type="common">European centipede</name>
    <name type="synonym">Geophilus maritimus</name>
    <dbReference type="NCBI Taxonomy" id="126957"/>
    <lineage>
        <taxon>Eukaryota</taxon>
        <taxon>Metazoa</taxon>
        <taxon>Ecdysozoa</taxon>
        <taxon>Arthropoda</taxon>
        <taxon>Myriapoda</taxon>
        <taxon>Chilopoda</taxon>
        <taxon>Pleurostigmophora</taxon>
        <taxon>Geophilomorpha</taxon>
        <taxon>Linotaeniidae</taxon>
        <taxon>Strigamia</taxon>
    </lineage>
</organism>
<protein>
    <recommendedName>
        <fullName evidence="4">YLP motif-containing protein 1</fullName>
    </recommendedName>
</protein>
<sequence>MPKMFSLIKNENKLDGLRSMKRRRDEPQSLEDYLQLPDDYEQRDSRPGKKRVRWADIEEQKDQDRCRALGFVVGQTNWDKITDPNHAEKALTRTKYI</sequence>
<dbReference type="AlphaFoldDB" id="T1JK27"/>
<evidence type="ECO:0000313" key="3">
    <source>
        <dbReference type="Proteomes" id="UP000014500"/>
    </source>
</evidence>
<feature type="region of interest" description="Disordered" evidence="1">
    <location>
        <begin position="16"/>
        <end position="50"/>
    </location>
</feature>
<dbReference type="InterPro" id="IPR026314">
    <property type="entry name" value="YLP_motif_con_p1"/>
</dbReference>
<evidence type="ECO:0000256" key="1">
    <source>
        <dbReference type="SAM" id="MobiDB-lite"/>
    </source>
</evidence>
<dbReference type="GO" id="GO:0032204">
    <property type="term" value="P:regulation of telomere maintenance"/>
    <property type="evidence" value="ECO:0007669"/>
    <property type="project" value="TreeGrafter"/>
</dbReference>
<reference evidence="3" key="1">
    <citation type="submission" date="2011-05" db="EMBL/GenBank/DDBJ databases">
        <authorList>
            <person name="Richards S.R."/>
            <person name="Qu J."/>
            <person name="Jiang H."/>
            <person name="Jhangiani S.N."/>
            <person name="Agravi P."/>
            <person name="Goodspeed R."/>
            <person name="Gross S."/>
            <person name="Mandapat C."/>
            <person name="Jackson L."/>
            <person name="Mathew T."/>
            <person name="Pu L."/>
            <person name="Thornton R."/>
            <person name="Saada N."/>
            <person name="Wilczek-Boney K.B."/>
            <person name="Lee S."/>
            <person name="Kovar C."/>
            <person name="Wu Y."/>
            <person name="Scherer S.E."/>
            <person name="Worley K.C."/>
            <person name="Muzny D.M."/>
            <person name="Gibbs R."/>
        </authorList>
    </citation>
    <scope>NUCLEOTIDE SEQUENCE</scope>
    <source>
        <strain evidence="3">Brora</strain>
    </source>
</reference>
<evidence type="ECO:0008006" key="4">
    <source>
        <dbReference type="Google" id="ProtNLM"/>
    </source>
</evidence>